<dbReference type="InterPro" id="IPR005822">
    <property type="entry name" value="Ribosomal_uL13"/>
</dbReference>
<comment type="similarity">
    <text evidence="1">Belongs to the universal ribosomal protein uL13 family.</text>
</comment>
<evidence type="ECO:0000256" key="3">
    <source>
        <dbReference type="ARBA" id="ARBA00023274"/>
    </source>
</evidence>
<dbReference type="FunFam" id="3.90.1180.10:FF:000002">
    <property type="entry name" value="60S ribosomal protein L16"/>
    <property type="match status" value="1"/>
</dbReference>
<dbReference type="Gene3D" id="6.10.250.3250">
    <property type="match status" value="1"/>
</dbReference>
<dbReference type="Gene3D" id="3.90.1180.10">
    <property type="entry name" value="Ribosomal protein L13"/>
    <property type="match status" value="1"/>
</dbReference>
<keyword evidence="2" id="KW-0689">Ribosomal protein</keyword>
<evidence type="ECO:0000256" key="1">
    <source>
        <dbReference type="ARBA" id="ARBA00006227"/>
    </source>
</evidence>
<dbReference type="GO" id="GO:0022625">
    <property type="term" value="C:cytosolic large ribosomal subunit"/>
    <property type="evidence" value="ECO:0007669"/>
    <property type="project" value="TreeGrafter"/>
</dbReference>
<proteinExistence type="inferred from homology"/>
<dbReference type="Pfam" id="PF00572">
    <property type="entry name" value="Ribosomal_L13"/>
    <property type="match status" value="1"/>
</dbReference>
<gene>
    <name evidence="4" type="ORF">RMAR1173_LOCUS5452</name>
</gene>
<dbReference type="EMBL" id="HBHJ01008396">
    <property type="protein sequence ID" value="CAD9673603.1"/>
    <property type="molecule type" value="Transcribed_RNA"/>
</dbReference>
<reference evidence="4" key="1">
    <citation type="submission" date="2021-01" db="EMBL/GenBank/DDBJ databases">
        <authorList>
            <person name="Corre E."/>
            <person name="Pelletier E."/>
            <person name="Niang G."/>
            <person name="Scheremetjew M."/>
            <person name="Finn R."/>
            <person name="Kale V."/>
            <person name="Holt S."/>
            <person name="Cochrane G."/>
            <person name="Meng A."/>
            <person name="Brown T."/>
            <person name="Cohen L."/>
        </authorList>
    </citation>
    <scope>NUCLEOTIDE SEQUENCE</scope>
    <source>
        <strain evidence="4">CCMP1243</strain>
    </source>
</reference>
<evidence type="ECO:0000256" key="2">
    <source>
        <dbReference type="ARBA" id="ARBA00022980"/>
    </source>
</evidence>
<name>A0A7S2RKC9_9STRA</name>
<protein>
    <recommendedName>
        <fullName evidence="5">60S ribosomal protein L13a</fullName>
    </recommendedName>
</protein>
<dbReference type="GO" id="GO:0003729">
    <property type="term" value="F:mRNA binding"/>
    <property type="evidence" value="ECO:0007669"/>
    <property type="project" value="TreeGrafter"/>
</dbReference>
<sequence length="230" mass="25807">MFEKQIVVDGRGHMLGRLASVVAKELLSGQCVVVVRCEQLVVSGSLIRNKMKWARFLSKKTLTNPKRGPFHFRAPSRMFWRVVRGMIPHKTYRGQQAMARLQTFEGVPETFEKVKRMVVPDALKVLHSKVYRKTTVLGALASESGWKHGELIEKLEAQRTEKSKAFYTQKKEEAKLKARAEAEADLSAVTDILVATGYYIEPTPVGAMKALKAEFASSQEEAPAAVDEEE</sequence>
<dbReference type="NCBIfam" id="TIGR01077">
    <property type="entry name" value="L13_A_E"/>
    <property type="match status" value="1"/>
</dbReference>
<dbReference type="GO" id="GO:0006412">
    <property type="term" value="P:translation"/>
    <property type="evidence" value="ECO:0007669"/>
    <property type="project" value="InterPro"/>
</dbReference>
<evidence type="ECO:0000313" key="4">
    <source>
        <dbReference type="EMBL" id="CAD9673603.1"/>
    </source>
</evidence>
<dbReference type="GO" id="GO:0003735">
    <property type="term" value="F:structural constituent of ribosome"/>
    <property type="evidence" value="ECO:0007669"/>
    <property type="project" value="InterPro"/>
</dbReference>
<dbReference type="GO" id="GO:0017148">
    <property type="term" value="P:negative regulation of translation"/>
    <property type="evidence" value="ECO:0007669"/>
    <property type="project" value="TreeGrafter"/>
</dbReference>
<accession>A0A7S2RKC9</accession>
<dbReference type="SUPFAM" id="SSF52161">
    <property type="entry name" value="Ribosomal protein L13"/>
    <property type="match status" value="1"/>
</dbReference>
<dbReference type="CDD" id="cd00392">
    <property type="entry name" value="Ribosomal_L13"/>
    <property type="match status" value="1"/>
</dbReference>
<dbReference type="InterPro" id="IPR005755">
    <property type="entry name" value="Ribosomal_uL13_euk/arc"/>
</dbReference>
<dbReference type="AlphaFoldDB" id="A0A7S2RKC9"/>
<dbReference type="HAMAP" id="MF_01366">
    <property type="entry name" value="Ribosomal_uL13"/>
    <property type="match status" value="1"/>
</dbReference>
<evidence type="ECO:0008006" key="5">
    <source>
        <dbReference type="Google" id="ProtNLM"/>
    </source>
</evidence>
<dbReference type="PANTHER" id="PTHR11545">
    <property type="entry name" value="RIBOSOMAL PROTEIN L13"/>
    <property type="match status" value="1"/>
</dbReference>
<dbReference type="PANTHER" id="PTHR11545:SF3">
    <property type="entry name" value="LARGE RIBOSOMAL SUBUNIT PROTEIN UL13"/>
    <property type="match status" value="1"/>
</dbReference>
<organism evidence="4">
    <name type="scientific">Rhizochromulina marina</name>
    <dbReference type="NCBI Taxonomy" id="1034831"/>
    <lineage>
        <taxon>Eukaryota</taxon>
        <taxon>Sar</taxon>
        <taxon>Stramenopiles</taxon>
        <taxon>Ochrophyta</taxon>
        <taxon>Dictyochophyceae</taxon>
        <taxon>Rhizochromulinales</taxon>
        <taxon>Rhizochromulina</taxon>
    </lineage>
</organism>
<keyword evidence="3" id="KW-0687">Ribonucleoprotein</keyword>
<dbReference type="InterPro" id="IPR036899">
    <property type="entry name" value="Ribosomal_uL13_sf"/>
</dbReference>